<gene>
    <name evidence="2" type="ORF">THMIRHAT_10320</name>
</gene>
<dbReference type="Pfam" id="PF01740">
    <property type="entry name" value="STAS"/>
    <property type="match status" value="1"/>
</dbReference>
<dbReference type="InterPro" id="IPR036513">
    <property type="entry name" value="STAS_dom_sf"/>
</dbReference>
<reference evidence="3" key="1">
    <citation type="submission" date="2019-11" db="EMBL/GenBank/DDBJ databases">
        <title>Isolation and characterization of two novel species in the genus Thiomicrorhabdus.</title>
        <authorList>
            <person name="Mochizuki J."/>
            <person name="Kojima H."/>
            <person name="Fukui M."/>
        </authorList>
    </citation>
    <scope>NUCLEOTIDE SEQUENCE [LARGE SCALE GENOMIC DNA]</scope>
    <source>
        <strain evidence="3">AkT22</strain>
    </source>
</reference>
<proteinExistence type="predicted"/>
<organism evidence="2 3">
    <name type="scientific">Thiosulfativibrio zosterae</name>
    <dbReference type="NCBI Taxonomy" id="2675053"/>
    <lineage>
        <taxon>Bacteria</taxon>
        <taxon>Pseudomonadati</taxon>
        <taxon>Pseudomonadota</taxon>
        <taxon>Gammaproteobacteria</taxon>
        <taxon>Thiotrichales</taxon>
        <taxon>Piscirickettsiaceae</taxon>
        <taxon>Thiosulfativibrio</taxon>
    </lineage>
</organism>
<dbReference type="InterPro" id="IPR002645">
    <property type="entry name" value="STAS_dom"/>
</dbReference>
<dbReference type="CDD" id="cd07043">
    <property type="entry name" value="STAS_anti-anti-sigma_factors"/>
    <property type="match status" value="1"/>
</dbReference>
<dbReference type="PROSITE" id="PS50801">
    <property type="entry name" value="STAS"/>
    <property type="match status" value="1"/>
</dbReference>
<dbReference type="AlphaFoldDB" id="A0A6F8PMG9"/>
<evidence type="ECO:0000313" key="3">
    <source>
        <dbReference type="Proteomes" id="UP000501466"/>
    </source>
</evidence>
<feature type="domain" description="STAS" evidence="1">
    <location>
        <begin position="1"/>
        <end position="96"/>
    </location>
</feature>
<dbReference type="Proteomes" id="UP000501466">
    <property type="component" value="Chromosome"/>
</dbReference>
<dbReference type="KEGG" id="tzo:THMIRHAT_10320"/>
<dbReference type="Gene3D" id="3.30.750.24">
    <property type="entry name" value="STAS domain"/>
    <property type="match status" value="1"/>
</dbReference>
<dbReference type="RefSeq" id="WP_173291103.1">
    <property type="nucleotide sequence ID" value="NZ_AP021888.1"/>
</dbReference>
<evidence type="ECO:0000259" key="1">
    <source>
        <dbReference type="PROSITE" id="PS50801"/>
    </source>
</evidence>
<dbReference type="GO" id="GO:0043856">
    <property type="term" value="F:anti-sigma factor antagonist activity"/>
    <property type="evidence" value="ECO:0007669"/>
    <property type="project" value="TreeGrafter"/>
</dbReference>
<accession>A0A6F8PMG9</accession>
<dbReference type="EMBL" id="AP021888">
    <property type="protein sequence ID" value="BBP43286.1"/>
    <property type="molecule type" value="Genomic_DNA"/>
</dbReference>
<dbReference type="SUPFAM" id="SSF52091">
    <property type="entry name" value="SpoIIaa-like"/>
    <property type="match status" value="1"/>
</dbReference>
<sequence length="96" mass="10803">MISSKIEDGTLFIFVNGSFTINLFPEFQATYENKKFESVIIDFSNTDSIDSGGLGMLLQLRTIQGENANNITLKGVSKQILKVFEVVNFEKLFKMV</sequence>
<name>A0A6F8PMG9_9GAMM</name>
<evidence type="ECO:0000313" key="2">
    <source>
        <dbReference type="EMBL" id="BBP43286.1"/>
    </source>
</evidence>
<dbReference type="PANTHER" id="PTHR33495">
    <property type="entry name" value="ANTI-SIGMA FACTOR ANTAGONIST TM_1081-RELATED-RELATED"/>
    <property type="match status" value="1"/>
</dbReference>
<protein>
    <recommendedName>
        <fullName evidence="1">STAS domain-containing protein</fullName>
    </recommendedName>
</protein>
<dbReference type="PANTHER" id="PTHR33495:SF15">
    <property type="entry name" value="STAS DOMAIN-CONTAINING PROTEIN"/>
    <property type="match status" value="1"/>
</dbReference>
<keyword evidence="3" id="KW-1185">Reference proteome</keyword>